<reference evidence="2" key="1">
    <citation type="submission" date="2020-12" db="EMBL/GenBank/DDBJ databases">
        <title>Metabolic potential, ecology and presence of endohyphal bacteria is reflected in genomic diversity of Mucoromycotina.</title>
        <authorList>
            <person name="Muszewska A."/>
            <person name="Okrasinska A."/>
            <person name="Steczkiewicz K."/>
            <person name="Drgas O."/>
            <person name="Orlowska M."/>
            <person name="Perlinska-Lenart U."/>
            <person name="Aleksandrzak-Piekarczyk T."/>
            <person name="Szatraj K."/>
            <person name="Zielenkiewicz U."/>
            <person name="Pilsyk S."/>
            <person name="Malc E."/>
            <person name="Mieczkowski P."/>
            <person name="Kruszewska J.S."/>
            <person name="Biernat P."/>
            <person name="Pawlowska J."/>
        </authorList>
    </citation>
    <scope>NUCLEOTIDE SEQUENCE</scope>
    <source>
        <strain evidence="2">CBS 226.32</strain>
    </source>
</reference>
<dbReference type="AlphaFoldDB" id="A0A8H7UWT2"/>
<proteinExistence type="predicted"/>
<name>A0A8H7UWT2_9FUNG</name>
<evidence type="ECO:0000313" key="2">
    <source>
        <dbReference type="EMBL" id="KAG2193524.1"/>
    </source>
</evidence>
<dbReference type="Proteomes" id="UP000650833">
    <property type="component" value="Unassembled WGS sequence"/>
</dbReference>
<comment type="caution">
    <text evidence="2">The sequence shown here is derived from an EMBL/GenBank/DDBJ whole genome shotgun (WGS) entry which is preliminary data.</text>
</comment>
<evidence type="ECO:0000313" key="3">
    <source>
        <dbReference type="Proteomes" id="UP000650833"/>
    </source>
</evidence>
<protein>
    <submittedName>
        <fullName evidence="2">Uncharacterized protein</fullName>
    </submittedName>
</protein>
<accession>A0A8H7UWT2</accession>
<organism evidence="2 3">
    <name type="scientific">Mucor plumbeus</name>
    <dbReference type="NCBI Taxonomy" id="97098"/>
    <lineage>
        <taxon>Eukaryota</taxon>
        <taxon>Fungi</taxon>
        <taxon>Fungi incertae sedis</taxon>
        <taxon>Mucoromycota</taxon>
        <taxon>Mucoromycotina</taxon>
        <taxon>Mucoromycetes</taxon>
        <taxon>Mucorales</taxon>
        <taxon>Mucorineae</taxon>
        <taxon>Mucoraceae</taxon>
        <taxon>Mucor</taxon>
    </lineage>
</organism>
<dbReference type="EMBL" id="JAEPRC010000643">
    <property type="protein sequence ID" value="KAG2193524.1"/>
    <property type="molecule type" value="Genomic_DNA"/>
</dbReference>
<feature type="region of interest" description="Disordered" evidence="1">
    <location>
        <begin position="80"/>
        <end position="106"/>
    </location>
</feature>
<feature type="compositionally biased region" description="Polar residues" evidence="1">
    <location>
        <begin position="41"/>
        <end position="51"/>
    </location>
</feature>
<dbReference type="OrthoDB" id="2277550at2759"/>
<feature type="compositionally biased region" description="Low complexity" evidence="1">
    <location>
        <begin position="83"/>
        <end position="97"/>
    </location>
</feature>
<gene>
    <name evidence="2" type="ORF">INT46_008317</name>
</gene>
<evidence type="ECO:0000256" key="1">
    <source>
        <dbReference type="SAM" id="MobiDB-lite"/>
    </source>
</evidence>
<sequence>MSFSTTNTAKNTIHIPFLSEDEKVFLNTTATFSQVRRMSHSIEQQTSSSVRPSIEENNTHRQRRNQVVSVSSLALLWKRRDSSTSTCSSSTTATAGSVDQNSNMTSQFVEDDYCQHESSPKARELESLIFEQPQRTVRLSLTPGCAN</sequence>
<feature type="region of interest" description="Disordered" evidence="1">
    <location>
        <begin position="41"/>
        <end position="66"/>
    </location>
</feature>
<keyword evidence="3" id="KW-1185">Reference proteome</keyword>